<evidence type="ECO:0000256" key="2">
    <source>
        <dbReference type="ARBA" id="ARBA00022692"/>
    </source>
</evidence>
<protein>
    <submittedName>
        <fullName evidence="7">Prestin</fullName>
    </submittedName>
</protein>
<dbReference type="PANTHER" id="PTHR11814">
    <property type="entry name" value="SULFATE TRANSPORTER"/>
    <property type="match status" value="1"/>
</dbReference>
<dbReference type="GO" id="GO:0016020">
    <property type="term" value="C:membrane"/>
    <property type="evidence" value="ECO:0007669"/>
    <property type="project" value="UniProtKB-SubCell"/>
</dbReference>
<sequence length="423" mass="46619">MGPSDLLPRYSQQDVEQKILPSPCFPSLSYAPYLVLDSIVIAIVTFSIGLSMAYIFGKKHNYEICANQELFAYGASNFVGSLFQSFPSTASLSRSLMQEIAGCTSQISSFVSALLILVIILCLGPFFQSLPEIIWIVTFLMVITFGLDIGLFAGIAFAVFTVVVRTERPHCQILGRIPDTDIYRDVKYFSEAVQVPGIKIFRVQAPLYFSNGRYVKSTIYQKTGVNPPNIMMQRAKMAKKAATQEARKKLVYEQEVVVENGTAQNANILNTSASVPDQQQNLIPTHTVILDFGAVSFIDTVGMNTLKSIITDYDEIDVTVIVANVRASVRNTLRKNGMIDTLGLDKMYISLHDAVICALQQAHTEMLDPNTSTHLKGDGEGWGKGALSKHSVPDSTASVAADNNNNIEEVFTEIRNKDEITKM</sequence>
<feature type="transmembrane region" description="Helical" evidence="5">
    <location>
        <begin position="107"/>
        <end position="127"/>
    </location>
</feature>
<dbReference type="InterPro" id="IPR036513">
    <property type="entry name" value="STAS_dom_sf"/>
</dbReference>
<dbReference type="PROSITE" id="PS50801">
    <property type="entry name" value="STAS"/>
    <property type="match status" value="1"/>
</dbReference>
<reference evidence="7" key="1">
    <citation type="submission" date="2021-10" db="EMBL/GenBank/DDBJ databases">
        <title>Tropical sea cucumber genome reveals ecological adaptation and Cuvierian tubules defense mechanism.</title>
        <authorList>
            <person name="Chen T."/>
        </authorList>
    </citation>
    <scope>NUCLEOTIDE SEQUENCE</scope>
    <source>
        <strain evidence="7">Nanhai2018</strain>
        <tissue evidence="7">Muscle</tissue>
    </source>
</reference>
<evidence type="ECO:0000313" key="7">
    <source>
        <dbReference type="EMBL" id="KAJ8046326.1"/>
    </source>
</evidence>
<evidence type="ECO:0000256" key="4">
    <source>
        <dbReference type="ARBA" id="ARBA00023136"/>
    </source>
</evidence>
<evidence type="ECO:0000256" key="5">
    <source>
        <dbReference type="SAM" id="Phobius"/>
    </source>
</evidence>
<feature type="transmembrane region" description="Helical" evidence="5">
    <location>
        <begin position="133"/>
        <end position="164"/>
    </location>
</feature>
<gene>
    <name evidence="7" type="ORF">HOLleu_04964</name>
</gene>
<dbReference type="SUPFAM" id="SSF52091">
    <property type="entry name" value="SpoIIaa-like"/>
    <property type="match status" value="1"/>
</dbReference>
<feature type="domain" description="STAS" evidence="6">
    <location>
        <begin position="188"/>
        <end position="358"/>
    </location>
</feature>
<feature type="transmembrane region" description="Helical" evidence="5">
    <location>
        <begin position="30"/>
        <end position="56"/>
    </location>
</feature>
<dbReference type="GO" id="GO:0055085">
    <property type="term" value="P:transmembrane transport"/>
    <property type="evidence" value="ECO:0007669"/>
    <property type="project" value="InterPro"/>
</dbReference>
<comment type="caution">
    <text evidence="7">The sequence shown here is derived from an EMBL/GenBank/DDBJ whole genome shotgun (WGS) entry which is preliminary data.</text>
</comment>
<evidence type="ECO:0000256" key="1">
    <source>
        <dbReference type="ARBA" id="ARBA00004141"/>
    </source>
</evidence>
<accession>A0A9Q1CJY7</accession>
<comment type="subcellular location">
    <subcellularLocation>
        <location evidence="1">Membrane</location>
        <topology evidence="1">Multi-pass membrane protein</topology>
    </subcellularLocation>
</comment>
<dbReference type="InterPro" id="IPR011547">
    <property type="entry name" value="SLC26A/SulP_dom"/>
</dbReference>
<dbReference type="EMBL" id="JAIZAY010000002">
    <property type="protein sequence ID" value="KAJ8046326.1"/>
    <property type="molecule type" value="Genomic_DNA"/>
</dbReference>
<dbReference type="Pfam" id="PF00916">
    <property type="entry name" value="Sulfate_transp"/>
    <property type="match status" value="1"/>
</dbReference>
<keyword evidence="2 5" id="KW-0812">Transmembrane</keyword>
<keyword evidence="8" id="KW-1185">Reference proteome</keyword>
<dbReference type="AlphaFoldDB" id="A0A9Q1CJY7"/>
<dbReference type="CDD" id="cd07042">
    <property type="entry name" value="STAS_SulP_like_sulfate_transporter"/>
    <property type="match status" value="1"/>
</dbReference>
<dbReference type="InterPro" id="IPR001902">
    <property type="entry name" value="SLC26A/SulP_fam"/>
</dbReference>
<proteinExistence type="predicted"/>
<organism evidence="7 8">
    <name type="scientific">Holothuria leucospilota</name>
    <name type="common">Black long sea cucumber</name>
    <name type="synonym">Mertensiothuria leucospilota</name>
    <dbReference type="NCBI Taxonomy" id="206669"/>
    <lineage>
        <taxon>Eukaryota</taxon>
        <taxon>Metazoa</taxon>
        <taxon>Echinodermata</taxon>
        <taxon>Eleutherozoa</taxon>
        <taxon>Echinozoa</taxon>
        <taxon>Holothuroidea</taxon>
        <taxon>Aspidochirotacea</taxon>
        <taxon>Aspidochirotida</taxon>
        <taxon>Holothuriidae</taxon>
        <taxon>Holothuria</taxon>
    </lineage>
</organism>
<evidence type="ECO:0000313" key="8">
    <source>
        <dbReference type="Proteomes" id="UP001152320"/>
    </source>
</evidence>
<dbReference type="Proteomes" id="UP001152320">
    <property type="component" value="Chromosome 2"/>
</dbReference>
<dbReference type="OrthoDB" id="288203at2759"/>
<name>A0A9Q1CJY7_HOLLE</name>
<evidence type="ECO:0000259" key="6">
    <source>
        <dbReference type="PROSITE" id="PS50801"/>
    </source>
</evidence>
<keyword evidence="3 5" id="KW-1133">Transmembrane helix</keyword>
<dbReference type="Gene3D" id="3.30.750.24">
    <property type="entry name" value="STAS domain"/>
    <property type="match status" value="1"/>
</dbReference>
<dbReference type="Pfam" id="PF01740">
    <property type="entry name" value="STAS"/>
    <property type="match status" value="1"/>
</dbReference>
<keyword evidence="4 5" id="KW-0472">Membrane</keyword>
<evidence type="ECO:0000256" key="3">
    <source>
        <dbReference type="ARBA" id="ARBA00022989"/>
    </source>
</evidence>
<dbReference type="InterPro" id="IPR002645">
    <property type="entry name" value="STAS_dom"/>
</dbReference>